<evidence type="ECO:0000313" key="2">
    <source>
        <dbReference type="Proteomes" id="UP000255505"/>
    </source>
</evidence>
<accession>A0A375ISH2</accession>
<evidence type="ECO:0000313" key="1">
    <source>
        <dbReference type="EMBL" id="SPK77517.1"/>
    </source>
</evidence>
<dbReference type="AlphaFoldDB" id="A0A375ISH2"/>
<dbReference type="EMBL" id="LT991978">
    <property type="protein sequence ID" value="SPK77517.1"/>
    <property type="molecule type" value="Genomic_DNA"/>
</dbReference>
<protein>
    <submittedName>
        <fullName evidence="1">Uncharacterized protein</fullName>
    </submittedName>
</protein>
<keyword evidence="1" id="KW-0614">Plasmid</keyword>
<reference evidence="1 2" key="1">
    <citation type="submission" date="2018-01" db="EMBL/GenBank/DDBJ databases">
        <authorList>
            <person name="Gaut B.S."/>
            <person name="Morton B.R."/>
            <person name="Clegg M.T."/>
            <person name="Duvall M.R."/>
        </authorList>
    </citation>
    <scope>NUCLEOTIDE SEQUENCE [LARGE SCALE GENOMIC DNA]</scope>
    <source>
        <strain evidence="1">Cupriavidus taiwanensis LMG 19425</strain>
        <plasmid evidence="2">Plasmid iii</plasmid>
    </source>
</reference>
<gene>
    <name evidence="1" type="ORF">CT19425_P30366</name>
</gene>
<geneLocation type="plasmid" evidence="1">
    <name>III</name>
</geneLocation>
<proteinExistence type="predicted"/>
<dbReference type="Proteomes" id="UP000255505">
    <property type="component" value="Plasmid III"/>
</dbReference>
<sequence length="21" mass="2220">MRASANEHAIRAAIGPGLRNN</sequence>
<organism evidence="1 2">
    <name type="scientific">Cupriavidus taiwanensis</name>
    <dbReference type="NCBI Taxonomy" id="164546"/>
    <lineage>
        <taxon>Bacteria</taxon>
        <taxon>Pseudomonadati</taxon>
        <taxon>Pseudomonadota</taxon>
        <taxon>Betaproteobacteria</taxon>
        <taxon>Burkholderiales</taxon>
        <taxon>Burkholderiaceae</taxon>
        <taxon>Cupriavidus</taxon>
    </lineage>
</organism>
<name>A0A375ISH2_9BURK</name>